<dbReference type="EMBL" id="HBEC01032927">
    <property type="protein sequence ID" value="CAD8299870.1"/>
    <property type="molecule type" value="Transcribed_RNA"/>
</dbReference>
<protein>
    <submittedName>
        <fullName evidence="1">Uncharacterized protein</fullName>
    </submittedName>
</protein>
<evidence type="ECO:0000313" key="1">
    <source>
        <dbReference type="EMBL" id="CAD8299870.1"/>
    </source>
</evidence>
<accession>A0A7R9Z2G2</accession>
<proteinExistence type="predicted"/>
<dbReference type="AlphaFoldDB" id="A0A7R9Z2G2"/>
<gene>
    <name evidence="1" type="ORF">CEUR00632_LOCUS15284</name>
</gene>
<reference evidence="1" key="1">
    <citation type="submission" date="2021-01" db="EMBL/GenBank/DDBJ databases">
        <authorList>
            <person name="Corre E."/>
            <person name="Pelletier E."/>
            <person name="Niang G."/>
            <person name="Scheremetjew M."/>
            <person name="Finn R."/>
            <person name="Kale V."/>
            <person name="Holt S."/>
            <person name="Cochrane G."/>
            <person name="Meng A."/>
            <person name="Brown T."/>
            <person name="Cohen L."/>
        </authorList>
    </citation>
    <scope>NUCLEOTIDE SEQUENCE</scope>
    <source>
        <strain evidence="1">CCMP219</strain>
    </source>
</reference>
<organism evidence="1">
    <name type="scientific">Chlamydomonas euryale</name>
    <dbReference type="NCBI Taxonomy" id="1486919"/>
    <lineage>
        <taxon>Eukaryota</taxon>
        <taxon>Viridiplantae</taxon>
        <taxon>Chlorophyta</taxon>
        <taxon>core chlorophytes</taxon>
        <taxon>Chlorophyceae</taxon>
        <taxon>CS clade</taxon>
        <taxon>Chlamydomonadales</taxon>
        <taxon>Chlamydomonadaceae</taxon>
        <taxon>Chlamydomonas</taxon>
    </lineage>
</organism>
<sequence>MADSMQPLCVHWEKVAVGVASSPQVLTLRRLAVPLFRAADAQLARLEPMRAAAVRLMQHRAMQDVRKAAHSAAAALTGLFSSEAPASAPPFAAAWGVVAAAVGGGATDAAHAWDAAAVHAAESYKAMGVLLACASADACASTGAAVRSGAAAVAATALTGAPCVESLSGRDFTGGDGAARLQTRLCAALSACPSPLVVFDSLDVADVPVVTVLINVLSEAGNLQANGDSVPAAGAAFVFPVELPDAVATAADGSGGREGFERAAKNALTARMLSGVDAAVASAHGGGVTTGEEAAAEASRVAAEVGVLVRALRRRLDVVLPVA</sequence>
<name>A0A7R9Z2G2_9CHLO</name>